<dbReference type="GO" id="GO:0000290">
    <property type="term" value="P:deadenylation-dependent decapping of nuclear-transcribed mRNA"/>
    <property type="evidence" value="ECO:0007669"/>
    <property type="project" value="InterPro"/>
</dbReference>
<feature type="compositionally biased region" description="Polar residues" evidence="1">
    <location>
        <begin position="186"/>
        <end position="208"/>
    </location>
</feature>
<proteinExistence type="predicted"/>
<organism evidence="2 3">
    <name type="scientific">Erythroxylum novogranatense</name>
    <dbReference type="NCBI Taxonomy" id="1862640"/>
    <lineage>
        <taxon>Eukaryota</taxon>
        <taxon>Viridiplantae</taxon>
        <taxon>Streptophyta</taxon>
        <taxon>Embryophyta</taxon>
        <taxon>Tracheophyta</taxon>
        <taxon>Spermatophyta</taxon>
        <taxon>Magnoliopsida</taxon>
        <taxon>eudicotyledons</taxon>
        <taxon>Gunneridae</taxon>
        <taxon>Pentapetalae</taxon>
        <taxon>rosids</taxon>
        <taxon>fabids</taxon>
        <taxon>Malpighiales</taxon>
        <taxon>Erythroxylaceae</taxon>
        <taxon>Erythroxylum</taxon>
    </lineage>
</organism>
<dbReference type="GO" id="GO:0033962">
    <property type="term" value="P:P-body assembly"/>
    <property type="evidence" value="ECO:0007669"/>
    <property type="project" value="TreeGrafter"/>
</dbReference>
<evidence type="ECO:0000313" key="2">
    <source>
        <dbReference type="EMBL" id="KAJ8759836.1"/>
    </source>
</evidence>
<dbReference type="GO" id="GO:0000932">
    <property type="term" value="C:P-body"/>
    <property type="evidence" value="ECO:0007669"/>
    <property type="project" value="TreeGrafter"/>
</dbReference>
<protein>
    <recommendedName>
        <fullName evidence="4">Topoisomerase II-associated protein PAT1</fullName>
    </recommendedName>
</protein>
<evidence type="ECO:0008006" key="4">
    <source>
        <dbReference type="Google" id="ProtNLM"/>
    </source>
</evidence>
<dbReference type="GO" id="GO:0003723">
    <property type="term" value="F:RNA binding"/>
    <property type="evidence" value="ECO:0007669"/>
    <property type="project" value="TreeGrafter"/>
</dbReference>
<accession>A0AAV8SZE0</accession>
<feature type="region of interest" description="Disordered" evidence="1">
    <location>
        <begin position="95"/>
        <end position="114"/>
    </location>
</feature>
<gene>
    <name evidence="2" type="ORF">K2173_009937</name>
</gene>
<reference evidence="2 3" key="1">
    <citation type="submission" date="2021-09" db="EMBL/GenBank/DDBJ databases">
        <title>Genomic insights and catalytic innovation underlie evolution of tropane alkaloids biosynthesis.</title>
        <authorList>
            <person name="Wang Y.-J."/>
            <person name="Tian T."/>
            <person name="Huang J.-P."/>
            <person name="Huang S.-X."/>
        </authorList>
    </citation>
    <scope>NUCLEOTIDE SEQUENCE [LARGE SCALE GENOMIC DNA]</scope>
    <source>
        <strain evidence="2">KIB-2018</strain>
        <tissue evidence="2">Leaf</tissue>
    </source>
</reference>
<evidence type="ECO:0000313" key="3">
    <source>
        <dbReference type="Proteomes" id="UP001159364"/>
    </source>
</evidence>
<feature type="compositionally biased region" description="Low complexity" evidence="1">
    <location>
        <begin position="104"/>
        <end position="113"/>
    </location>
</feature>
<feature type="compositionally biased region" description="Low complexity" evidence="1">
    <location>
        <begin position="351"/>
        <end position="363"/>
    </location>
</feature>
<feature type="compositionally biased region" description="Basic residues" evidence="1">
    <location>
        <begin position="337"/>
        <end position="350"/>
    </location>
</feature>
<comment type="caution">
    <text evidence="2">The sequence shown here is derived from an EMBL/GenBank/DDBJ whole genome shotgun (WGS) entry which is preliminary data.</text>
</comment>
<keyword evidence="3" id="KW-1185">Reference proteome</keyword>
<feature type="compositionally biased region" description="Polar residues" evidence="1">
    <location>
        <begin position="364"/>
        <end position="373"/>
    </location>
</feature>
<dbReference type="PANTHER" id="PTHR21551">
    <property type="entry name" value="TOPOISOMERASE II-ASSOCIATED PROTEIN PAT1"/>
    <property type="match status" value="1"/>
</dbReference>
<sequence>MDRSDGTDCKGSLDTPSSGTFFDASQYAFFGQNAMEEVELGGLEDEDENPVFGSLDDQYHLFEKDEVAGLGSLSDIDDLATTFAKLNRVVTGPRNPGVIGDRGSGSFSRESSSATDWAQEGEFAGWLDQQIVDAEIDQEGKRWWSQPQPSSARFAIETKPLYRTSSYPQQPLQYHFSSEPPLVPKSDSTSFHPPGGRSQQASPNNLNIPSLSGGMQLPFCGPNLSPLCSSNHHLAGLHQGLHYGGNVSHVTSPGLSFSNRPQKHWVDHSGLLHVERPSLLQSVLQRHLSLEDGLMSMQFLSQQQQQQLLQQRLHPSVHPSLAHRAAIQSQTYGAHHSSSHIREPKHKSSQRGRQSVRSSQQGSDTSSQKSDSGWVQFRSKYMTAEEIESILKMQHASTHSNDPYIDDYYHQASLAKRSGSRSKLHFCPSQLKELPSRSRNSSDQHSHVHVDSLGKIPIPSIRCPRSLLEVDPSGCVNGSSEHIFERPLEQEPLLAARITIEDCLAVLLDVEDIDRFLLYNQPQDGGSYLRCKRQVLLEAVAASLQLVDPLGPNGKTVGPASKDDLIFLRLVSLPKGQKLISKFLKLLFPGSKLTRIVCMAIFRHLRFLFGGISPDPAAAETTANLVKTVSTCVSVMDLHALSACLVAVVCSTEQPPFRPLGSPTGDGASIILKSLLEKATTLLNNPQAAANCNSNFALWQASFDDFFELLTKYCLHKYDTILQSVYAKTPFSTEDNDSEIRGATKSEMPVELLRACLPHTNDRQMELLRHFGQQRNPVSLTNPH</sequence>
<dbReference type="PANTHER" id="PTHR21551:SF24">
    <property type="entry name" value="PROTEIN PAT1 HOMOLOG 2"/>
    <property type="match status" value="1"/>
</dbReference>
<dbReference type="AlphaFoldDB" id="A0AAV8SZE0"/>
<dbReference type="Proteomes" id="UP001159364">
    <property type="component" value="Linkage Group LG07"/>
</dbReference>
<name>A0AAV8SZE0_9ROSI</name>
<feature type="region of interest" description="Disordered" evidence="1">
    <location>
        <begin position="329"/>
        <end position="373"/>
    </location>
</feature>
<feature type="region of interest" description="Disordered" evidence="1">
    <location>
        <begin position="173"/>
        <end position="208"/>
    </location>
</feature>
<evidence type="ECO:0000256" key="1">
    <source>
        <dbReference type="SAM" id="MobiDB-lite"/>
    </source>
</evidence>
<dbReference type="EMBL" id="JAIWQS010000007">
    <property type="protein sequence ID" value="KAJ8759836.1"/>
    <property type="molecule type" value="Genomic_DNA"/>
</dbReference>
<dbReference type="InterPro" id="IPR039900">
    <property type="entry name" value="Pat1-like"/>
</dbReference>